<name>A0A8X6GFP3_TRICU</name>
<dbReference type="Proteomes" id="UP000887116">
    <property type="component" value="Unassembled WGS sequence"/>
</dbReference>
<gene>
    <name evidence="1" type="ORF">TNCT_276591</name>
</gene>
<dbReference type="EMBL" id="BMAO01005715">
    <property type="protein sequence ID" value="GFR03452.1"/>
    <property type="molecule type" value="Genomic_DNA"/>
</dbReference>
<protein>
    <submittedName>
        <fullName evidence="1">Uncharacterized protein</fullName>
    </submittedName>
</protein>
<reference evidence="1" key="1">
    <citation type="submission" date="2020-07" db="EMBL/GenBank/DDBJ databases">
        <title>Multicomponent nature underlies the extraordinary mechanical properties of spider dragline silk.</title>
        <authorList>
            <person name="Kono N."/>
            <person name="Nakamura H."/>
            <person name="Mori M."/>
            <person name="Yoshida Y."/>
            <person name="Ohtoshi R."/>
            <person name="Malay A.D."/>
            <person name="Moran D.A.P."/>
            <person name="Tomita M."/>
            <person name="Numata K."/>
            <person name="Arakawa K."/>
        </authorList>
    </citation>
    <scope>NUCLEOTIDE SEQUENCE</scope>
</reference>
<comment type="caution">
    <text evidence="1">The sequence shown here is derived from an EMBL/GenBank/DDBJ whole genome shotgun (WGS) entry which is preliminary data.</text>
</comment>
<accession>A0A8X6GFP3</accession>
<sequence length="88" mass="9844">MCISVRSCSRACRCGSRRIGGNQVGALRSLRLQKEHRKVGALPKRPNCRGNRSLQDVRLSAGGDLKVPVKRRFGNRIPCEQSRLCRVI</sequence>
<evidence type="ECO:0000313" key="1">
    <source>
        <dbReference type="EMBL" id="GFR03452.1"/>
    </source>
</evidence>
<keyword evidence="2" id="KW-1185">Reference proteome</keyword>
<proteinExistence type="predicted"/>
<evidence type="ECO:0000313" key="2">
    <source>
        <dbReference type="Proteomes" id="UP000887116"/>
    </source>
</evidence>
<dbReference type="AlphaFoldDB" id="A0A8X6GFP3"/>
<organism evidence="1 2">
    <name type="scientific">Trichonephila clavata</name>
    <name type="common">Joro spider</name>
    <name type="synonym">Nephila clavata</name>
    <dbReference type="NCBI Taxonomy" id="2740835"/>
    <lineage>
        <taxon>Eukaryota</taxon>
        <taxon>Metazoa</taxon>
        <taxon>Ecdysozoa</taxon>
        <taxon>Arthropoda</taxon>
        <taxon>Chelicerata</taxon>
        <taxon>Arachnida</taxon>
        <taxon>Araneae</taxon>
        <taxon>Araneomorphae</taxon>
        <taxon>Entelegynae</taxon>
        <taxon>Araneoidea</taxon>
        <taxon>Nephilidae</taxon>
        <taxon>Trichonephila</taxon>
    </lineage>
</organism>